<keyword evidence="6" id="KW-1185">Reference proteome</keyword>
<proteinExistence type="predicted"/>
<dbReference type="GeneID" id="25263852"/>
<comment type="caution">
    <text evidence="5">The sequence shown here is derived from an EMBL/GenBank/DDBJ whole genome shotgun (WGS) entry which is preliminary data.</text>
</comment>
<dbReference type="InParanoid" id="A0A066WMI2"/>
<dbReference type="EMBL" id="JMSN01000012">
    <property type="protein sequence ID" value="KDN52214.1"/>
    <property type="molecule type" value="Genomic_DNA"/>
</dbReference>
<evidence type="ECO:0000256" key="2">
    <source>
        <dbReference type="ARBA" id="ARBA00023027"/>
    </source>
</evidence>
<evidence type="ECO:0000313" key="6">
    <source>
        <dbReference type="Proteomes" id="UP000027361"/>
    </source>
</evidence>
<dbReference type="SUPFAM" id="SSF51395">
    <property type="entry name" value="FMN-linked oxidoreductases"/>
    <property type="match status" value="1"/>
</dbReference>
<dbReference type="CDD" id="cd02801">
    <property type="entry name" value="DUS_like_FMN"/>
    <property type="match status" value="1"/>
</dbReference>
<accession>A0A066WMI2</accession>
<keyword evidence="2" id="KW-0520">NAD</keyword>
<feature type="region of interest" description="Disordered" evidence="3">
    <location>
        <begin position="1"/>
        <end position="24"/>
    </location>
</feature>
<dbReference type="AlphaFoldDB" id="A0A066WMI2"/>
<keyword evidence="1" id="KW-0521">NADP</keyword>
<dbReference type="RefSeq" id="XP_013245069.1">
    <property type="nucleotide sequence ID" value="XM_013389615.1"/>
</dbReference>
<dbReference type="Gene3D" id="3.20.20.70">
    <property type="entry name" value="Aldolase class I"/>
    <property type="match status" value="1"/>
</dbReference>
<dbReference type="HOGENOM" id="CLU_013299_5_0_1"/>
<evidence type="ECO:0000256" key="3">
    <source>
        <dbReference type="SAM" id="MobiDB-lite"/>
    </source>
</evidence>
<evidence type="ECO:0000259" key="4">
    <source>
        <dbReference type="Pfam" id="PF01207"/>
    </source>
</evidence>
<organism evidence="5 6">
    <name type="scientific">Tilletiaria anomala (strain ATCC 24038 / CBS 436.72 / UBC 951)</name>
    <dbReference type="NCBI Taxonomy" id="1037660"/>
    <lineage>
        <taxon>Eukaryota</taxon>
        <taxon>Fungi</taxon>
        <taxon>Dikarya</taxon>
        <taxon>Basidiomycota</taxon>
        <taxon>Ustilaginomycotina</taxon>
        <taxon>Exobasidiomycetes</taxon>
        <taxon>Georgefischeriales</taxon>
        <taxon>Tilletiariaceae</taxon>
        <taxon>Tilletiaria</taxon>
    </lineage>
</organism>
<sequence length="357" mass="39901">MPTAPRLDNLGHDVGQNDVEPNSPPRWHAHWAREATRYIAAPLVNQSDVAFRLLCLRHGCKMTFTQMYLANDLIGDPALFRQLRRELELGRKLREKQENFPQIVQLAGDDPQQLYDAAQSLSDLADGFDLNLGCPQRRAQKGHYGAYLLNLKDWPLVNALVRSLSQVGLPVSVKLRLCEQTERTAELALQLANSGASMITLHARHASTARRRYGAARLEVVAEIVKRIQEAGLADSVVIISNGNVRSLEDVRRNLAATGADGAMVGEHLLENPALFSGQEVQPLELCRQYLWLVDQVEHADGAVPRLEYIKQHLLYIIDTDRFRPPSKERAFMVNDIKAAGSHDALRDIVNNCKIAS</sequence>
<name>A0A066WMI2_TILAU</name>
<evidence type="ECO:0000256" key="1">
    <source>
        <dbReference type="ARBA" id="ARBA00022857"/>
    </source>
</evidence>
<dbReference type="Pfam" id="PF01207">
    <property type="entry name" value="Dus"/>
    <property type="match status" value="1"/>
</dbReference>
<dbReference type="Proteomes" id="UP000027361">
    <property type="component" value="Unassembled WGS sequence"/>
</dbReference>
<dbReference type="PANTHER" id="PTHR11082">
    <property type="entry name" value="TRNA-DIHYDROURIDINE SYNTHASE"/>
    <property type="match status" value="1"/>
</dbReference>
<dbReference type="InterPro" id="IPR013785">
    <property type="entry name" value="Aldolase_TIM"/>
</dbReference>
<dbReference type="GO" id="GO:0017150">
    <property type="term" value="F:tRNA dihydrouridine synthase activity"/>
    <property type="evidence" value="ECO:0007669"/>
    <property type="project" value="TreeGrafter"/>
</dbReference>
<protein>
    <submittedName>
        <fullName evidence="5">FMN-linked oxidoreductase</fullName>
    </submittedName>
</protein>
<gene>
    <name evidence="5" type="ORF">K437DRAFT_254390</name>
</gene>
<feature type="domain" description="DUS-like FMN-binding" evidence="4">
    <location>
        <begin position="40"/>
        <end position="309"/>
    </location>
</feature>
<dbReference type="InterPro" id="IPR035587">
    <property type="entry name" value="DUS-like_FMN-bd"/>
</dbReference>
<reference evidence="5 6" key="1">
    <citation type="submission" date="2014-05" db="EMBL/GenBank/DDBJ databases">
        <title>Draft genome sequence of a rare smut relative, Tilletiaria anomala UBC 951.</title>
        <authorList>
            <consortium name="DOE Joint Genome Institute"/>
            <person name="Toome M."/>
            <person name="Kuo A."/>
            <person name="Henrissat B."/>
            <person name="Lipzen A."/>
            <person name="Tritt A."/>
            <person name="Yoshinaga Y."/>
            <person name="Zane M."/>
            <person name="Barry K."/>
            <person name="Grigoriev I.V."/>
            <person name="Spatafora J.W."/>
            <person name="Aimea M.C."/>
        </authorList>
    </citation>
    <scope>NUCLEOTIDE SEQUENCE [LARGE SCALE GENOMIC DNA]</scope>
    <source>
        <strain evidence="5 6">UBC 951</strain>
    </source>
</reference>
<evidence type="ECO:0000313" key="5">
    <source>
        <dbReference type="EMBL" id="KDN52214.1"/>
    </source>
</evidence>
<dbReference type="STRING" id="1037660.A0A066WMI2"/>
<dbReference type="OrthoDB" id="272303at2759"/>
<dbReference type="PANTHER" id="PTHR11082:SF5">
    <property type="entry name" value="TRNA-DIHYDROURIDINE(16_17) SYNTHASE [NAD(P)(+)]-LIKE"/>
    <property type="match status" value="1"/>
</dbReference>